<keyword evidence="8" id="KW-1185">Reference proteome</keyword>
<keyword evidence="3 5" id="KW-1133">Transmembrane helix</keyword>
<evidence type="ECO:0000256" key="1">
    <source>
        <dbReference type="ARBA" id="ARBA00004370"/>
    </source>
</evidence>
<name>A0A7X1AXS5_9BACT</name>
<comment type="subcellular location">
    <subcellularLocation>
        <location evidence="1">Membrane</location>
    </subcellularLocation>
</comment>
<gene>
    <name evidence="7" type="ORF">H5P30_03955</name>
</gene>
<keyword evidence="4 5" id="KW-0472">Membrane</keyword>
<evidence type="ECO:0000256" key="2">
    <source>
        <dbReference type="ARBA" id="ARBA00022692"/>
    </source>
</evidence>
<evidence type="ECO:0000313" key="8">
    <source>
        <dbReference type="Proteomes" id="UP000525652"/>
    </source>
</evidence>
<comment type="caution">
    <text evidence="7">The sequence shown here is derived from an EMBL/GenBank/DDBJ whole genome shotgun (WGS) entry which is preliminary data.</text>
</comment>
<evidence type="ECO:0000256" key="4">
    <source>
        <dbReference type="ARBA" id="ARBA00023136"/>
    </source>
</evidence>
<dbReference type="InterPro" id="IPR006685">
    <property type="entry name" value="MscS_channel_2nd"/>
</dbReference>
<dbReference type="GO" id="GO:0005886">
    <property type="term" value="C:plasma membrane"/>
    <property type="evidence" value="ECO:0007669"/>
    <property type="project" value="TreeGrafter"/>
</dbReference>
<dbReference type="PANTHER" id="PTHR30414:SF0">
    <property type="entry name" value="MINICONDUCTANCE MECHANOSENSITIVE CHANNEL YBDG"/>
    <property type="match status" value="1"/>
</dbReference>
<sequence>MFSQMFASIAAATAASSPSTDLFLWVGVEGNVWEVLLVTAKVLALVAGCVVVNWIGKNVLVRVVRAIIKGTKTKRDDVFLESGAITRFSHILPALVVHFSTPFLFEHEKVKSAVSSAVSIYLIFISLFVLDGVLNALHRLAAQSPRAKNLPLKGFIQATKLIANLIGLIFIVSVLFNKTPFLIFSGLGALTAVLILIFRDAILGFVAGIQLSVNNMVRPGDWIEMSSNNANGDVLDVSLTTVKVQNFDKTITSIPAYDLISKSFINWRGMSESGGRRIKRSLRIDMRSIRFVDDELLAELQRIQILKPYLENRLKEIHESNEENQIDEDMPVNGRRLTNVGCFRAYCEAYLRKDDRIRKDMTFLFRQLEPDGKGLPIQVYVFTATTNWVRYESIQADIFDHFIAALPRFGLSVYQDPSGGDLERGFVKIAARNDSTSPSGDFNLS</sequence>
<feature type="transmembrane region" description="Helical" evidence="5">
    <location>
        <begin position="118"/>
        <end position="137"/>
    </location>
</feature>
<evidence type="ECO:0000256" key="3">
    <source>
        <dbReference type="ARBA" id="ARBA00022989"/>
    </source>
</evidence>
<dbReference type="GO" id="GO:0071470">
    <property type="term" value="P:cellular response to osmotic stress"/>
    <property type="evidence" value="ECO:0007669"/>
    <property type="project" value="InterPro"/>
</dbReference>
<feature type="transmembrane region" description="Helical" evidence="5">
    <location>
        <begin position="35"/>
        <end position="56"/>
    </location>
</feature>
<evidence type="ECO:0000313" key="7">
    <source>
        <dbReference type="EMBL" id="MBC2600928.1"/>
    </source>
</evidence>
<protein>
    <submittedName>
        <fullName evidence="7">Mechanosensitive ion channel family protein</fullName>
    </submittedName>
</protein>
<evidence type="ECO:0000256" key="5">
    <source>
        <dbReference type="SAM" id="Phobius"/>
    </source>
</evidence>
<dbReference type="InterPro" id="IPR023408">
    <property type="entry name" value="MscS_beta-dom_sf"/>
</dbReference>
<feature type="transmembrane region" description="Helical" evidence="5">
    <location>
        <begin position="158"/>
        <end position="176"/>
    </location>
</feature>
<dbReference type="Pfam" id="PF00924">
    <property type="entry name" value="MS_channel_2nd"/>
    <property type="match status" value="1"/>
</dbReference>
<reference evidence="7 8" key="1">
    <citation type="submission" date="2020-07" db="EMBL/GenBank/DDBJ databases">
        <authorList>
            <person name="Feng X."/>
        </authorList>
    </citation>
    <scope>NUCLEOTIDE SEQUENCE [LARGE SCALE GENOMIC DNA]</scope>
    <source>
        <strain evidence="7 8">JCM14086</strain>
    </source>
</reference>
<dbReference type="InterPro" id="IPR010920">
    <property type="entry name" value="LSM_dom_sf"/>
</dbReference>
<feature type="transmembrane region" description="Helical" evidence="5">
    <location>
        <begin position="182"/>
        <end position="209"/>
    </location>
</feature>
<accession>A0A7X1AXS5</accession>
<dbReference type="AlphaFoldDB" id="A0A7X1AXS5"/>
<dbReference type="SUPFAM" id="SSF50182">
    <property type="entry name" value="Sm-like ribonucleoproteins"/>
    <property type="match status" value="1"/>
</dbReference>
<proteinExistence type="predicted"/>
<evidence type="ECO:0000259" key="6">
    <source>
        <dbReference type="Pfam" id="PF00924"/>
    </source>
</evidence>
<dbReference type="Gene3D" id="2.30.30.60">
    <property type="match status" value="1"/>
</dbReference>
<feature type="domain" description="Mechanosensitive ion channel MscS" evidence="6">
    <location>
        <begin position="201"/>
        <end position="268"/>
    </location>
</feature>
<dbReference type="EMBL" id="JACHVA010000040">
    <property type="protein sequence ID" value="MBC2600928.1"/>
    <property type="molecule type" value="Genomic_DNA"/>
</dbReference>
<keyword evidence="2 5" id="KW-0812">Transmembrane</keyword>
<dbReference type="Proteomes" id="UP000525652">
    <property type="component" value="Unassembled WGS sequence"/>
</dbReference>
<dbReference type="InterPro" id="IPR030192">
    <property type="entry name" value="YbdG"/>
</dbReference>
<dbReference type="GO" id="GO:0008381">
    <property type="term" value="F:mechanosensitive monoatomic ion channel activity"/>
    <property type="evidence" value="ECO:0007669"/>
    <property type="project" value="InterPro"/>
</dbReference>
<dbReference type="PANTHER" id="PTHR30414">
    <property type="entry name" value="MINICONDUCTANCE MECHANOSENSITIVE CHANNEL YBDG"/>
    <property type="match status" value="1"/>
</dbReference>
<organism evidence="7 8">
    <name type="scientific">Puniceicoccus vermicola</name>
    <dbReference type="NCBI Taxonomy" id="388746"/>
    <lineage>
        <taxon>Bacteria</taxon>
        <taxon>Pseudomonadati</taxon>
        <taxon>Verrucomicrobiota</taxon>
        <taxon>Opitutia</taxon>
        <taxon>Puniceicoccales</taxon>
        <taxon>Puniceicoccaceae</taxon>
        <taxon>Puniceicoccus</taxon>
    </lineage>
</organism>